<dbReference type="AlphaFoldDB" id="A0A1L9UTU2"/>
<evidence type="ECO:0000313" key="2">
    <source>
        <dbReference type="Proteomes" id="UP000184499"/>
    </source>
</evidence>
<dbReference type="GeneID" id="93578407"/>
<proteinExistence type="predicted"/>
<name>A0A1L9UTU2_ASPBC</name>
<evidence type="ECO:0000313" key="1">
    <source>
        <dbReference type="EMBL" id="OJJ75125.1"/>
    </source>
</evidence>
<protein>
    <submittedName>
        <fullName evidence="1">Uncharacterized protein</fullName>
    </submittedName>
</protein>
<dbReference type="RefSeq" id="XP_067482373.1">
    <property type="nucleotide sequence ID" value="XM_067625919.1"/>
</dbReference>
<sequence>MRRWSWFVCAIVETISIELNCTVWLCVVSVWRCSMLEMCAYSGMDEKAKKKKSFFELFFLFNRRRRRRYYSLAPNNCSCFSSFFLFDIPRNISSNSSSRPIVDCTRTHRPSTTREKIERDRNHDGLIATNSPLILQPFTRNAAGKGRWVGRKGVECLSSASVEFRTVARLWKLPYYPSLGLA</sequence>
<gene>
    <name evidence="1" type="ORF">ASPBRDRAFT_477093</name>
</gene>
<organism evidence="1 2">
    <name type="scientific">Aspergillus brasiliensis (strain CBS 101740 / IMI 381727 / IBT 21946)</name>
    <dbReference type="NCBI Taxonomy" id="767769"/>
    <lineage>
        <taxon>Eukaryota</taxon>
        <taxon>Fungi</taxon>
        <taxon>Dikarya</taxon>
        <taxon>Ascomycota</taxon>
        <taxon>Pezizomycotina</taxon>
        <taxon>Eurotiomycetes</taxon>
        <taxon>Eurotiomycetidae</taxon>
        <taxon>Eurotiales</taxon>
        <taxon>Aspergillaceae</taxon>
        <taxon>Aspergillus</taxon>
        <taxon>Aspergillus subgen. Circumdati</taxon>
    </lineage>
</organism>
<dbReference type="VEuPathDB" id="FungiDB:ASPBRDRAFT_477093"/>
<dbReference type="EMBL" id="KV878681">
    <property type="protein sequence ID" value="OJJ75125.1"/>
    <property type="molecule type" value="Genomic_DNA"/>
</dbReference>
<accession>A0A1L9UTU2</accession>
<reference evidence="2" key="1">
    <citation type="journal article" date="2017" name="Genome Biol.">
        <title>Comparative genomics reveals high biological diversity and specific adaptations in the industrially and medically important fungal genus Aspergillus.</title>
        <authorList>
            <person name="de Vries R.P."/>
            <person name="Riley R."/>
            <person name="Wiebenga A."/>
            <person name="Aguilar-Osorio G."/>
            <person name="Amillis S."/>
            <person name="Uchima C.A."/>
            <person name="Anderluh G."/>
            <person name="Asadollahi M."/>
            <person name="Askin M."/>
            <person name="Barry K."/>
            <person name="Battaglia E."/>
            <person name="Bayram O."/>
            <person name="Benocci T."/>
            <person name="Braus-Stromeyer S.A."/>
            <person name="Caldana C."/>
            <person name="Canovas D."/>
            <person name="Cerqueira G.C."/>
            <person name="Chen F."/>
            <person name="Chen W."/>
            <person name="Choi C."/>
            <person name="Clum A."/>
            <person name="Dos Santos R.A."/>
            <person name="Damasio A.R."/>
            <person name="Diallinas G."/>
            <person name="Emri T."/>
            <person name="Fekete E."/>
            <person name="Flipphi M."/>
            <person name="Freyberg S."/>
            <person name="Gallo A."/>
            <person name="Gournas C."/>
            <person name="Habgood R."/>
            <person name="Hainaut M."/>
            <person name="Harispe M.L."/>
            <person name="Henrissat B."/>
            <person name="Hilden K.S."/>
            <person name="Hope R."/>
            <person name="Hossain A."/>
            <person name="Karabika E."/>
            <person name="Karaffa L."/>
            <person name="Karanyi Z."/>
            <person name="Krasevec N."/>
            <person name="Kuo A."/>
            <person name="Kusch H."/>
            <person name="LaButti K."/>
            <person name="Lagendijk E.L."/>
            <person name="Lapidus A."/>
            <person name="Levasseur A."/>
            <person name="Lindquist E."/>
            <person name="Lipzen A."/>
            <person name="Logrieco A.F."/>
            <person name="MacCabe A."/>
            <person name="Maekelae M.R."/>
            <person name="Malavazi I."/>
            <person name="Melin P."/>
            <person name="Meyer V."/>
            <person name="Mielnichuk N."/>
            <person name="Miskei M."/>
            <person name="Molnar A.P."/>
            <person name="Mule G."/>
            <person name="Ngan C.Y."/>
            <person name="Orejas M."/>
            <person name="Orosz E."/>
            <person name="Ouedraogo J.P."/>
            <person name="Overkamp K.M."/>
            <person name="Park H.-S."/>
            <person name="Perrone G."/>
            <person name="Piumi F."/>
            <person name="Punt P.J."/>
            <person name="Ram A.F."/>
            <person name="Ramon A."/>
            <person name="Rauscher S."/>
            <person name="Record E."/>
            <person name="Riano-Pachon D.M."/>
            <person name="Robert V."/>
            <person name="Roehrig J."/>
            <person name="Ruller R."/>
            <person name="Salamov A."/>
            <person name="Salih N.S."/>
            <person name="Samson R.A."/>
            <person name="Sandor E."/>
            <person name="Sanguinetti M."/>
            <person name="Schuetze T."/>
            <person name="Sepcic K."/>
            <person name="Shelest E."/>
            <person name="Sherlock G."/>
            <person name="Sophianopoulou V."/>
            <person name="Squina F.M."/>
            <person name="Sun H."/>
            <person name="Susca A."/>
            <person name="Todd R.B."/>
            <person name="Tsang A."/>
            <person name="Unkles S.E."/>
            <person name="van de Wiele N."/>
            <person name="van Rossen-Uffink D."/>
            <person name="Oliveira J.V."/>
            <person name="Vesth T.C."/>
            <person name="Visser J."/>
            <person name="Yu J.-H."/>
            <person name="Zhou M."/>
            <person name="Andersen M.R."/>
            <person name="Archer D.B."/>
            <person name="Baker S.E."/>
            <person name="Benoit I."/>
            <person name="Brakhage A.A."/>
            <person name="Braus G.H."/>
            <person name="Fischer R."/>
            <person name="Frisvad J.C."/>
            <person name="Goldman G.H."/>
            <person name="Houbraken J."/>
            <person name="Oakley B."/>
            <person name="Pocsi I."/>
            <person name="Scazzocchio C."/>
            <person name="Seiboth B."/>
            <person name="vanKuyk P.A."/>
            <person name="Wortman J."/>
            <person name="Dyer P.S."/>
            <person name="Grigoriev I.V."/>
        </authorList>
    </citation>
    <scope>NUCLEOTIDE SEQUENCE [LARGE SCALE GENOMIC DNA]</scope>
    <source>
        <strain evidence="2">CBS 101740 / IMI 381727 / IBT 21946</strain>
    </source>
</reference>
<dbReference type="Proteomes" id="UP000184499">
    <property type="component" value="Unassembled WGS sequence"/>
</dbReference>
<keyword evidence="2" id="KW-1185">Reference proteome</keyword>